<dbReference type="PANTHER" id="PTHR31639:SF237">
    <property type="entry name" value="F-BOX DOMAIN-CONTAINING PROTEIN"/>
    <property type="match status" value="1"/>
</dbReference>
<dbReference type="InterPro" id="IPR036047">
    <property type="entry name" value="F-box-like_dom_sf"/>
</dbReference>
<organism evidence="2 3">
    <name type="scientific">Clitoria ternatea</name>
    <name type="common">Butterfly pea</name>
    <dbReference type="NCBI Taxonomy" id="43366"/>
    <lineage>
        <taxon>Eukaryota</taxon>
        <taxon>Viridiplantae</taxon>
        <taxon>Streptophyta</taxon>
        <taxon>Embryophyta</taxon>
        <taxon>Tracheophyta</taxon>
        <taxon>Spermatophyta</taxon>
        <taxon>Magnoliopsida</taxon>
        <taxon>eudicotyledons</taxon>
        <taxon>Gunneridae</taxon>
        <taxon>Pentapetalae</taxon>
        <taxon>rosids</taxon>
        <taxon>fabids</taxon>
        <taxon>Fabales</taxon>
        <taxon>Fabaceae</taxon>
        <taxon>Papilionoideae</taxon>
        <taxon>50 kb inversion clade</taxon>
        <taxon>NPAAA clade</taxon>
        <taxon>indigoferoid/millettioid clade</taxon>
        <taxon>Phaseoleae</taxon>
        <taxon>Clitoria</taxon>
    </lineage>
</organism>
<proteinExistence type="predicted"/>
<dbReference type="Gene3D" id="3.80.10.10">
    <property type="entry name" value="Ribonuclease Inhibitor"/>
    <property type="match status" value="1"/>
</dbReference>
<dbReference type="SUPFAM" id="SSF52047">
    <property type="entry name" value="RNI-like"/>
    <property type="match status" value="1"/>
</dbReference>
<comment type="caution">
    <text evidence="2">The sequence shown here is derived from an EMBL/GenBank/DDBJ whole genome shotgun (WGS) entry which is preliminary data.</text>
</comment>
<evidence type="ECO:0000259" key="1">
    <source>
        <dbReference type="PROSITE" id="PS50181"/>
    </source>
</evidence>
<dbReference type="PROSITE" id="PS50181">
    <property type="entry name" value="FBOX"/>
    <property type="match status" value="1"/>
</dbReference>
<dbReference type="Pfam" id="PF24758">
    <property type="entry name" value="LRR_At5g56370"/>
    <property type="match status" value="1"/>
</dbReference>
<dbReference type="EMBL" id="JAYKXN010000002">
    <property type="protein sequence ID" value="KAK7309922.1"/>
    <property type="molecule type" value="Genomic_DNA"/>
</dbReference>
<protein>
    <recommendedName>
        <fullName evidence="1">F-box domain-containing protein</fullName>
    </recommendedName>
</protein>
<accession>A0AAN9K5F6</accession>
<gene>
    <name evidence="2" type="ORF">RJT34_07052</name>
</gene>
<dbReference type="InterPro" id="IPR055411">
    <property type="entry name" value="LRR_FXL15/At3g58940/PEG3-like"/>
</dbReference>
<dbReference type="PANTHER" id="PTHR31639">
    <property type="entry name" value="F-BOX PROTEIN-LIKE"/>
    <property type="match status" value="1"/>
</dbReference>
<reference evidence="2 3" key="1">
    <citation type="submission" date="2024-01" db="EMBL/GenBank/DDBJ databases">
        <title>The genomes of 5 underutilized Papilionoideae crops provide insights into root nodulation and disease resistance.</title>
        <authorList>
            <person name="Yuan L."/>
        </authorList>
    </citation>
    <scope>NUCLEOTIDE SEQUENCE [LARGE SCALE GENOMIC DNA]</scope>
    <source>
        <strain evidence="2">LY-2023</strain>
        <tissue evidence="2">Leaf</tissue>
    </source>
</reference>
<dbReference type="AlphaFoldDB" id="A0AAN9K5F6"/>
<dbReference type="SUPFAM" id="SSF81383">
    <property type="entry name" value="F-box domain"/>
    <property type="match status" value="1"/>
</dbReference>
<evidence type="ECO:0000313" key="3">
    <source>
        <dbReference type="Proteomes" id="UP001359559"/>
    </source>
</evidence>
<feature type="domain" description="F-box" evidence="1">
    <location>
        <begin position="14"/>
        <end position="67"/>
    </location>
</feature>
<name>A0AAN9K5F6_CLITE</name>
<dbReference type="InterPro" id="IPR032675">
    <property type="entry name" value="LRR_dom_sf"/>
</dbReference>
<dbReference type="Proteomes" id="UP001359559">
    <property type="component" value="Unassembled WGS sequence"/>
</dbReference>
<keyword evidence="3" id="KW-1185">Reference proteome</keyword>
<dbReference type="InterPro" id="IPR001810">
    <property type="entry name" value="F-box_dom"/>
</dbReference>
<evidence type="ECO:0000313" key="2">
    <source>
        <dbReference type="EMBL" id="KAK7309922.1"/>
    </source>
</evidence>
<dbReference type="Pfam" id="PF00646">
    <property type="entry name" value="F-box"/>
    <property type="match status" value="1"/>
</dbReference>
<sequence>MPRRKKKANSDDHIDRISDIPSNVIDSILKHLPIDELIRTGILSKKWTYKWSFALTLEFENDFFQKYKHLQYLETSNIISNVLLLHIGPIYKFSLHIPTNIPIKMEFLSKWILFISRNGIQDLKLVNFQINAYQTPSHLFSCQESTCLKLLSFKMSIPSNFKGFKNLLELHFFCIRFESNALDSLISGCPLLGVLTVSPCFGFEHINVSTPTLKLLNMEGDHIIKLVCSERVDNLTDLKIMAKKPWDNSESGRISYLIKGMPNIKNIGLGPGCIPPQMWQISSNCLKHLALKGVNLNEARELLWITSLLKSSLNLEELFIKCDSQVVPLVEQQQIVLESNCNWYYLNQLQIVRIIVKTVDKNELNMMKHYVGSTD</sequence>